<organism evidence="3 4">
    <name type="scientific">Aureobasidium pullulans</name>
    <name type="common">Black yeast</name>
    <name type="synonym">Pullularia pullulans</name>
    <dbReference type="NCBI Taxonomy" id="5580"/>
    <lineage>
        <taxon>Eukaryota</taxon>
        <taxon>Fungi</taxon>
        <taxon>Dikarya</taxon>
        <taxon>Ascomycota</taxon>
        <taxon>Pezizomycotina</taxon>
        <taxon>Dothideomycetes</taxon>
        <taxon>Dothideomycetidae</taxon>
        <taxon>Dothideales</taxon>
        <taxon>Saccotheciaceae</taxon>
        <taxon>Aureobasidium</taxon>
    </lineage>
</organism>
<comment type="caution">
    <text evidence="3">The sequence shown here is derived from an EMBL/GenBank/DDBJ whole genome shotgun (WGS) entry which is preliminary data.</text>
</comment>
<sequence>MSGFSITMLLKRSQRRTNIGLISVITGILVLCFLTFAPRRSSDGVVGPNDKKKSGDVLNDDYAVYGAYSDSIYAQDFEEDEVKKNPGASGVQEDASKTTANSTTAPMNDTKDEDDEYNPISDGIDYRELFSLSTTNRRFSSIFTGGIGIYNPNIIPHPTDHNLWIMIAQHEQSGHDISVSEEVTCNVGLLDGTMVCTAEPTVLPIEPSIVGNCTADFAYFNYRSGPRDARMYHGPDAPYIMYGSQSSYSCIGIWMEDARMLLEDFNAEKSVVPKLFTHATEVQRPPPVRGMEKNFFLFWDGENKAYVHHDIFPHRVFAQLSFDGSVGTDLAVNSASKDDVCLTMYMPPLTPTDESIHQATNSLSITLCNRADPGCVPDDSNTFIFTIFHHKSYHDFHGVYEPYVMTFQRNAPFAIHGVSQRPLWIHGRAALTKDTHSLLYENDPGREIPGGHTEMFYVTSISWKTHGQKYHGYLDDPLFVAFGIEDTRAGLIDVLAEDLFQDLGFCPWVQH</sequence>
<evidence type="ECO:0000313" key="4">
    <source>
        <dbReference type="Proteomes" id="UP000310121"/>
    </source>
</evidence>
<evidence type="ECO:0000313" key="3">
    <source>
        <dbReference type="EMBL" id="THZ34734.1"/>
    </source>
</evidence>
<dbReference type="EMBL" id="QZBN01000928">
    <property type="protein sequence ID" value="THZ34734.1"/>
    <property type="molecule type" value="Genomic_DNA"/>
</dbReference>
<name>A0A4S9U9F7_AURPU</name>
<gene>
    <name evidence="3" type="ORF">D6C90_07603</name>
</gene>
<dbReference type="AlphaFoldDB" id="A0A4S9U9F7"/>
<reference evidence="3 4" key="1">
    <citation type="submission" date="2018-10" db="EMBL/GenBank/DDBJ databases">
        <title>Fifty Aureobasidium pullulans genomes reveal a recombining polyextremotolerant generalist.</title>
        <authorList>
            <person name="Gostincar C."/>
            <person name="Turk M."/>
            <person name="Zajc J."/>
            <person name="Gunde-Cimerman N."/>
        </authorList>
    </citation>
    <scope>NUCLEOTIDE SEQUENCE [LARGE SCALE GENOMIC DNA]</scope>
    <source>
        <strain evidence="3 4">EXF-3844</strain>
    </source>
</reference>
<feature type="region of interest" description="Disordered" evidence="1">
    <location>
        <begin position="81"/>
        <end position="118"/>
    </location>
</feature>
<feature type="compositionally biased region" description="Polar residues" evidence="1">
    <location>
        <begin position="97"/>
        <end position="107"/>
    </location>
</feature>
<accession>A0A4S9U9F7</accession>
<feature type="transmembrane region" description="Helical" evidence="2">
    <location>
        <begin position="20"/>
        <end position="37"/>
    </location>
</feature>
<protein>
    <submittedName>
        <fullName evidence="3">Uncharacterized protein</fullName>
    </submittedName>
</protein>
<evidence type="ECO:0000256" key="2">
    <source>
        <dbReference type="SAM" id="Phobius"/>
    </source>
</evidence>
<dbReference type="Proteomes" id="UP000310121">
    <property type="component" value="Unassembled WGS sequence"/>
</dbReference>
<keyword evidence="2" id="KW-0812">Transmembrane</keyword>
<keyword evidence="2" id="KW-1133">Transmembrane helix</keyword>
<proteinExistence type="predicted"/>
<keyword evidence="2" id="KW-0472">Membrane</keyword>
<evidence type="ECO:0000256" key="1">
    <source>
        <dbReference type="SAM" id="MobiDB-lite"/>
    </source>
</evidence>